<keyword evidence="5" id="KW-0378">Hydrolase</keyword>
<evidence type="ECO:0000256" key="5">
    <source>
        <dbReference type="ARBA" id="ARBA00022801"/>
    </source>
</evidence>
<evidence type="ECO:0000313" key="9">
    <source>
        <dbReference type="Proteomes" id="UP000076630"/>
    </source>
</evidence>
<keyword evidence="2" id="KW-1277">Toxin-antitoxin system</keyword>
<evidence type="ECO:0000313" key="10">
    <source>
        <dbReference type="Proteomes" id="UP000183077"/>
    </source>
</evidence>
<proteinExistence type="inferred from homology"/>
<dbReference type="AlphaFoldDB" id="A0A163ZB73"/>
<organism evidence="7 9">
    <name type="scientific">Myroides marinus</name>
    <dbReference type="NCBI Taxonomy" id="703342"/>
    <lineage>
        <taxon>Bacteria</taxon>
        <taxon>Pseudomonadati</taxon>
        <taxon>Bacteroidota</taxon>
        <taxon>Flavobacteriia</taxon>
        <taxon>Flavobacteriales</taxon>
        <taxon>Flavobacteriaceae</taxon>
        <taxon>Myroides</taxon>
    </lineage>
</organism>
<gene>
    <name evidence="7" type="ORF">AV926_09035</name>
    <name evidence="8" type="ORF">SAMN04488018_102435</name>
</gene>
<dbReference type="GO" id="GO:0006401">
    <property type="term" value="P:RNA catabolic process"/>
    <property type="evidence" value="ECO:0007669"/>
    <property type="project" value="InterPro"/>
</dbReference>
<dbReference type="InterPro" id="IPR035093">
    <property type="entry name" value="RelE/ParE_toxin_dom_sf"/>
</dbReference>
<comment type="similarity">
    <text evidence="1">Belongs to the YoeB family.</text>
</comment>
<dbReference type="GO" id="GO:0045892">
    <property type="term" value="P:negative regulation of DNA-templated transcription"/>
    <property type="evidence" value="ECO:0007669"/>
    <property type="project" value="TreeGrafter"/>
</dbReference>
<evidence type="ECO:0000256" key="3">
    <source>
        <dbReference type="ARBA" id="ARBA00022722"/>
    </source>
</evidence>
<evidence type="ECO:0000256" key="1">
    <source>
        <dbReference type="ARBA" id="ARBA00008172"/>
    </source>
</evidence>
<dbReference type="InterPro" id="IPR009614">
    <property type="entry name" value="YoeB_toxin"/>
</dbReference>
<evidence type="ECO:0000256" key="2">
    <source>
        <dbReference type="ARBA" id="ARBA00022649"/>
    </source>
</evidence>
<dbReference type="OrthoDB" id="9801102at2"/>
<dbReference type="Pfam" id="PF06769">
    <property type="entry name" value="YoeB_toxin"/>
    <property type="match status" value="1"/>
</dbReference>
<keyword evidence="4" id="KW-0255">Endonuclease</keyword>
<dbReference type="RefSeq" id="WP_038987594.1">
    <property type="nucleotide sequence ID" value="NZ_FNYS01000002.1"/>
</dbReference>
<dbReference type="EMBL" id="LQNU01000053">
    <property type="protein sequence ID" value="KZE81417.1"/>
    <property type="molecule type" value="Genomic_DNA"/>
</dbReference>
<reference evidence="7 9" key="1">
    <citation type="submission" date="2016-01" db="EMBL/GenBank/DDBJ databases">
        <title>Whole genome sequencing of Myroides marinus L41.</title>
        <authorList>
            <person name="Hong K.W."/>
        </authorList>
    </citation>
    <scope>NUCLEOTIDE SEQUENCE [LARGE SCALE GENOMIC DNA]</scope>
    <source>
        <strain evidence="7 9">L41</strain>
    </source>
</reference>
<keyword evidence="9" id="KW-1185">Reference proteome</keyword>
<evidence type="ECO:0000313" key="7">
    <source>
        <dbReference type="EMBL" id="KZE81417.1"/>
    </source>
</evidence>
<keyword evidence="3" id="KW-0540">Nuclease</keyword>
<evidence type="ECO:0000313" key="8">
    <source>
        <dbReference type="EMBL" id="SEI64943.1"/>
    </source>
</evidence>
<dbReference type="GO" id="GO:0016787">
    <property type="term" value="F:hydrolase activity"/>
    <property type="evidence" value="ECO:0007669"/>
    <property type="project" value="UniProtKB-KW"/>
</dbReference>
<evidence type="ECO:0000256" key="6">
    <source>
        <dbReference type="ARBA" id="ARBA00030388"/>
    </source>
</evidence>
<dbReference type="GO" id="GO:0004519">
    <property type="term" value="F:endonuclease activity"/>
    <property type="evidence" value="ECO:0007669"/>
    <property type="project" value="UniProtKB-KW"/>
</dbReference>
<dbReference type="EMBL" id="FNYS01000002">
    <property type="protein sequence ID" value="SEI64943.1"/>
    <property type="molecule type" value="Genomic_DNA"/>
</dbReference>
<name>A0A163ZB73_9FLAO</name>
<dbReference type="PANTHER" id="PTHR38039">
    <property type="entry name" value="TOXIN YOEB"/>
    <property type="match status" value="1"/>
</dbReference>
<evidence type="ECO:0000256" key="4">
    <source>
        <dbReference type="ARBA" id="ARBA00022759"/>
    </source>
</evidence>
<dbReference type="Proteomes" id="UP000183077">
    <property type="component" value="Unassembled WGS sequence"/>
</dbReference>
<protein>
    <recommendedName>
        <fullName evidence="6">Putative mRNA interferase YoeB</fullName>
    </recommendedName>
</protein>
<sequence length="91" mass="10657">MKYSLEFSKRADRDISSLKKTDPIAFKKLRKLLGELTEHPYSGTGKPELLKYDYAECYSRRINSKHRLVYSVREELVTVYIIAAIGHYNDK</sequence>
<dbReference type="Proteomes" id="UP000076630">
    <property type="component" value="Unassembled WGS sequence"/>
</dbReference>
<accession>A0A163ZB73</accession>
<dbReference type="GeneID" id="82256125"/>
<reference evidence="8 10" key="2">
    <citation type="submission" date="2016-10" db="EMBL/GenBank/DDBJ databases">
        <authorList>
            <person name="de Groot N.N."/>
        </authorList>
    </citation>
    <scope>NUCLEOTIDE SEQUENCE [LARGE SCALE GENOMIC DNA]</scope>
    <source>
        <strain evidence="8 10">DSM 23048</strain>
    </source>
</reference>
<dbReference type="NCBIfam" id="TIGR02116">
    <property type="entry name" value="toxin_Txe_YoeB"/>
    <property type="match status" value="1"/>
</dbReference>
<dbReference type="SUPFAM" id="SSF143011">
    <property type="entry name" value="RelE-like"/>
    <property type="match status" value="1"/>
</dbReference>
<dbReference type="PANTHER" id="PTHR38039:SF1">
    <property type="entry name" value="TOXIN YOEB"/>
    <property type="match status" value="1"/>
</dbReference>
<dbReference type="Gene3D" id="3.30.2310.20">
    <property type="entry name" value="RelE-like"/>
    <property type="match status" value="1"/>
</dbReference>